<feature type="domain" description="Cation-transporting P-type ATPase N-terminal" evidence="3">
    <location>
        <begin position="14"/>
        <end position="75"/>
    </location>
</feature>
<dbReference type="InterPro" id="IPR004014">
    <property type="entry name" value="ATPase_P-typ_cation-transptr_N"/>
</dbReference>
<proteinExistence type="predicted"/>
<keyword evidence="2" id="KW-1133">Transmembrane helix</keyword>
<name>A0ABW2UE65_9BACT</name>
<feature type="region of interest" description="Disordered" evidence="1">
    <location>
        <begin position="1"/>
        <end position="25"/>
    </location>
</feature>
<dbReference type="RefSeq" id="WP_380206330.1">
    <property type="nucleotide sequence ID" value="NZ_JBHTEK010000003.1"/>
</dbReference>
<dbReference type="EMBL" id="JBHTEK010000003">
    <property type="protein sequence ID" value="MFC7670619.1"/>
    <property type="molecule type" value="Genomic_DNA"/>
</dbReference>
<evidence type="ECO:0000256" key="1">
    <source>
        <dbReference type="SAM" id="MobiDB-lite"/>
    </source>
</evidence>
<dbReference type="Gene3D" id="2.70.150.10">
    <property type="entry name" value="Calcium-transporting ATPase, cytoplasmic transduction domain A"/>
    <property type="match status" value="1"/>
</dbReference>
<comment type="caution">
    <text evidence="4">The sequence shown here is derived from an EMBL/GenBank/DDBJ whole genome shotgun (WGS) entry which is preliminary data.</text>
</comment>
<evidence type="ECO:0000313" key="4">
    <source>
        <dbReference type="EMBL" id="MFC7670619.1"/>
    </source>
</evidence>
<keyword evidence="2" id="KW-0812">Transmembrane</keyword>
<sequence>MAVLLHPAPSVNPSRPAGRPGLSSTEAARRLAEVGPNAIVHEAARSRWVILRSQFASALVLLMLLAAGVSFSWARGRMARPSWWLFS</sequence>
<keyword evidence="2" id="KW-0472">Membrane</keyword>
<gene>
    <name evidence="4" type="ORF">ACFQT0_26985</name>
</gene>
<accession>A0ABW2UE65</accession>
<reference evidence="5" key="1">
    <citation type="journal article" date="2019" name="Int. J. Syst. Evol. Microbiol.">
        <title>The Global Catalogue of Microorganisms (GCM) 10K type strain sequencing project: providing services to taxonomists for standard genome sequencing and annotation.</title>
        <authorList>
            <consortium name="The Broad Institute Genomics Platform"/>
            <consortium name="The Broad Institute Genome Sequencing Center for Infectious Disease"/>
            <person name="Wu L."/>
            <person name="Ma J."/>
        </authorList>
    </citation>
    <scope>NUCLEOTIDE SEQUENCE [LARGE SCALE GENOMIC DNA]</scope>
    <source>
        <strain evidence="5">JCM 19635</strain>
    </source>
</reference>
<dbReference type="SUPFAM" id="SSF81665">
    <property type="entry name" value="Calcium ATPase, transmembrane domain M"/>
    <property type="match status" value="1"/>
</dbReference>
<dbReference type="Pfam" id="PF00690">
    <property type="entry name" value="Cation_ATPase_N"/>
    <property type="match status" value="1"/>
</dbReference>
<feature type="transmembrane region" description="Helical" evidence="2">
    <location>
        <begin position="55"/>
        <end position="74"/>
    </location>
</feature>
<dbReference type="Proteomes" id="UP001596513">
    <property type="component" value="Unassembled WGS sequence"/>
</dbReference>
<protein>
    <submittedName>
        <fullName evidence="4">Cation-transporting P-type ATPase</fullName>
    </submittedName>
</protein>
<dbReference type="Gene3D" id="1.20.1110.10">
    <property type="entry name" value="Calcium-transporting ATPase, transmembrane domain"/>
    <property type="match status" value="1"/>
</dbReference>
<organism evidence="4 5">
    <name type="scientific">Hymenobacter humi</name>
    <dbReference type="NCBI Taxonomy" id="1411620"/>
    <lineage>
        <taxon>Bacteria</taxon>
        <taxon>Pseudomonadati</taxon>
        <taxon>Bacteroidota</taxon>
        <taxon>Cytophagia</taxon>
        <taxon>Cytophagales</taxon>
        <taxon>Hymenobacteraceae</taxon>
        <taxon>Hymenobacter</taxon>
    </lineage>
</organism>
<keyword evidence="5" id="KW-1185">Reference proteome</keyword>
<evidence type="ECO:0000313" key="5">
    <source>
        <dbReference type="Proteomes" id="UP001596513"/>
    </source>
</evidence>
<dbReference type="InterPro" id="IPR023298">
    <property type="entry name" value="ATPase_P-typ_TM_dom_sf"/>
</dbReference>
<dbReference type="SMART" id="SM00831">
    <property type="entry name" value="Cation_ATPase_N"/>
    <property type="match status" value="1"/>
</dbReference>
<evidence type="ECO:0000259" key="3">
    <source>
        <dbReference type="SMART" id="SM00831"/>
    </source>
</evidence>
<evidence type="ECO:0000256" key="2">
    <source>
        <dbReference type="SAM" id="Phobius"/>
    </source>
</evidence>